<evidence type="ECO:0000256" key="2">
    <source>
        <dbReference type="ARBA" id="ARBA00006275"/>
    </source>
</evidence>
<organism evidence="7 8">
    <name type="scientific">Hyunsoonleella aestuarii</name>
    <dbReference type="NCBI Taxonomy" id="912802"/>
    <lineage>
        <taxon>Bacteria</taxon>
        <taxon>Pseudomonadati</taxon>
        <taxon>Bacteroidota</taxon>
        <taxon>Flavobacteriia</taxon>
        <taxon>Flavobacteriales</taxon>
        <taxon>Flavobacteriaceae</taxon>
    </lineage>
</organism>
<comment type="similarity">
    <text evidence="2">Belongs to the SusD family.</text>
</comment>
<protein>
    <recommendedName>
        <fullName evidence="6">RagB/SusD domain-containing protein</fullName>
    </recommendedName>
</protein>
<evidence type="ECO:0000313" key="7">
    <source>
        <dbReference type="EMBL" id="GAA4269049.1"/>
    </source>
</evidence>
<evidence type="ECO:0000256" key="3">
    <source>
        <dbReference type="ARBA" id="ARBA00022729"/>
    </source>
</evidence>
<dbReference type="CDD" id="cd08977">
    <property type="entry name" value="SusD"/>
    <property type="match status" value="1"/>
</dbReference>
<dbReference type="Proteomes" id="UP001500027">
    <property type="component" value="Unassembled WGS sequence"/>
</dbReference>
<accession>A0ABP8EA30</accession>
<keyword evidence="4" id="KW-0472">Membrane</keyword>
<evidence type="ECO:0000256" key="5">
    <source>
        <dbReference type="ARBA" id="ARBA00023237"/>
    </source>
</evidence>
<dbReference type="Gene3D" id="1.25.40.390">
    <property type="match status" value="1"/>
</dbReference>
<reference evidence="8" key="1">
    <citation type="journal article" date="2019" name="Int. J. Syst. Evol. Microbiol.">
        <title>The Global Catalogue of Microorganisms (GCM) 10K type strain sequencing project: providing services to taxonomists for standard genome sequencing and annotation.</title>
        <authorList>
            <consortium name="The Broad Institute Genomics Platform"/>
            <consortium name="The Broad Institute Genome Sequencing Center for Infectious Disease"/>
            <person name="Wu L."/>
            <person name="Ma J."/>
        </authorList>
    </citation>
    <scope>NUCLEOTIDE SEQUENCE [LARGE SCALE GENOMIC DNA]</scope>
    <source>
        <strain evidence="8">JCM 17452</strain>
    </source>
</reference>
<gene>
    <name evidence="7" type="ORF">GCM10022257_11500</name>
</gene>
<evidence type="ECO:0000256" key="4">
    <source>
        <dbReference type="ARBA" id="ARBA00023136"/>
    </source>
</evidence>
<evidence type="ECO:0000259" key="6">
    <source>
        <dbReference type="Pfam" id="PF07980"/>
    </source>
</evidence>
<comment type="caution">
    <text evidence="7">The sequence shown here is derived from an EMBL/GenBank/DDBJ whole genome shotgun (WGS) entry which is preliminary data.</text>
</comment>
<dbReference type="InterPro" id="IPR012944">
    <property type="entry name" value="SusD_RagB_dom"/>
</dbReference>
<dbReference type="SUPFAM" id="SSF48452">
    <property type="entry name" value="TPR-like"/>
    <property type="match status" value="1"/>
</dbReference>
<dbReference type="Pfam" id="PF07980">
    <property type="entry name" value="SusD_RagB"/>
    <property type="match status" value="1"/>
</dbReference>
<dbReference type="RefSeq" id="WP_139001032.1">
    <property type="nucleotide sequence ID" value="NZ_BAABAV010000001.1"/>
</dbReference>
<feature type="domain" description="RagB/SusD" evidence="6">
    <location>
        <begin position="332"/>
        <end position="410"/>
    </location>
</feature>
<dbReference type="InterPro" id="IPR011990">
    <property type="entry name" value="TPR-like_helical_dom_sf"/>
</dbReference>
<dbReference type="EMBL" id="BAABAV010000001">
    <property type="protein sequence ID" value="GAA4269049.1"/>
    <property type="molecule type" value="Genomic_DNA"/>
</dbReference>
<proteinExistence type="inferred from homology"/>
<keyword evidence="5" id="KW-0998">Cell outer membrane</keyword>
<evidence type="ECO:0000313" key="8">
    <source>
        <dbReference type="Proteomes" id="UP001500027"/>
    </source>
</evidence>
<comment type="subcellular location">
    <subcellularLocation>
        <location evidence="1">Cell outer membrane</location>
    </subcellularLocation>
</comment>
<sequence>MKNILIKCILLCVAFTFTCCELDEVSNPNAATVDSVQNGASQADIQLLAVGLEAIMRNDLEFHYDTVSILGRDYYDLTGVDPRFTGEILKGPLDNNGFLTTRAYAAWYKSVKTANILIEAVDNSAAGFTDEVKNGYYGYAKTLKAYALLMVANRQYTNGIRLDVSDPNNLGPKVSYTDALAGISSLLNEASTDLSSAGSSFDFSISSGFTGFDNPSAFNEFNRALVARVSLYQDNKAGVLSALSNSFMDMSGDLWSGPAHIFGLTGNDIVNAQFHVLDQSGQEFMIHDSWVADAEAGDSRVTDKSFLLTGGTTTFDNLSADYQVALYKSNVDPVYLIRNEELILMYAEANIGTDNVEAVDAINVIRNAAGLADYAGAVDDASLLDEVVNQRRYSLFAEGHRWVDLRRLNMLNPTNIPLDRPGDNIIDAFPTPFTETGAN</sequence>
<keyword evidence="3" id="KW-0732">Signal</keyword>
<name>A0ABP8EA30_9FLAO</name>
<evidence type="ECO:0000256" key="1">
    <source>
        <dbReference type="ARBA" id="ARBA00004442"/>
    </source>
</evidence>
<keyword evidence="8" id="KW-1185">Reference proteome</keyword>